<keyword evidence="2" id="KW-1185">Reference proteome</keyword>
<dbReference type="Gene3D" id="2.30.40.10">
    <property type="entry name" value="Urease, subunit C, domain 1"/>
    <property type="match status" value="1"/>
</dbReference>
<dbReference type="EMBL" id="JAUSTW010000003">
    <property type="protein sequence ID" value="MDQ0199165.1"/>
    <property type="molecule type" value="Genomic_DNA"/>
</dbReference>
<dbReference type="SUPFAM" id="SSF51556">
    <property type="entry name" value="Metallo-dependent hydrolases"/>
    <property type="match status" value="1"/>
</dbReference>
<sequence>MIDGGVITGISERFIPEKDSKVIDANSQYIFPGGIDVHTHLAWPFQSTGTADDFVSGTIAAAAGGITSIINFTICGLQTRKGKIFI</sequence>
<accession>A0ABT9XUC8</accession>
<dbReference type="Gene3D" id="3.20.20.140">
    <property type="entry name" value="Metal-dependent hydrolases"/>
    <property type="match status" value="1"/>
</dbReference>
<comment type="caution">
    <text evidence="1">The sequence shown here is derived from an EMBL/GenBank/DDBJ whole genome shotgun (WGS) entry which is preliminary data.</text>
</comment>
<dbReference type="SUPFAM" id="SSF51338">
    <property type="entry name" value="Composite domain of metallo-dependent hydrolases"/>
    <property type="match status" value="1"/>
</dbReference>
<protein>
    <submittedName>
        <fullName evidence="1">Dihydroorotase-like cyclic amidohydrolase</fullName>
    </submittedName>
</protein>
<dbReference type="InterPro" id="IPR011059">
    <property type="entry name" value="Metal-dep_hydrolase_composite"/>
</dbReference>
<dbReference type="PANTHER" id="PTHR11647">
    <property type="entry name" value="HYDRANTOINASE/DIHYDROPYRIMIDINASE FAMILY MEMBER"/>
    <property type="match status" value="1"/>
</dbReference>
<dbReference type="RefSeq" id="WP_307407785.1">
    <property type="nucleotide sequence ID" value="NZ_JAUSTW010000003.1"/>
</dbReference>
<evidence type="ECO:0000313" key="1">
    <source>
        <dbReference type="EMBL" id="MDQ0199165.1"/>
    </source>
</evidence>
<proteinExistence type="predicted"/>
<gene>
    <name evidence="1" type="ORF">J2S10_002323</name>
</gene>
<dbReference type="InterPro" id="IPR032466">
    <property type="entry name" value="Metal_Hydrolase"/>
</dbReference>
<organism evidence="1 2">
    <name type="scientific">Neobacillus ginsengisoli</name>
    <dbReference type="NCBI Taxonomy" id="904295"/>
    <lineage>
        <taxon>Bacteria</taxon>
        <taxon>Bacillati</taxon>
        <taxon>Bacillota</taxon>
        <taxon>Bacilli</taxon>
        <taxon>Bacillales</taxon>
        <taxon>Bacillaceae</taxon>
        <taxon>Neobacillus</taxon>
    </lineage>
</organism>
<reference evidence="1 2" key="1">
    <citation type="submission" date="2023-07" db="EMBL/GenBank/DDBJ databases">
        <title>Genomic Encyclopedia of Type Strains, Phase IV (KMG-IV): sequencing the most valuable type-strain genomes for metagenomic binning, comparative biology and taxonomic classification.</title>
        <authorList>
            <person name="Goeker M."/>
        </authorList>
    </citation>
    <scope>NUCLEOTIDE SEQUENCE [LARGE SCALE GENOMIC DNA]</scope>
    <source>
        <strain evidence="1 2">DSM 27594</strain>
    </source>
</reference>
<dbReference type="InterPro" id="IPR050378">
    <property type="entry name" value="Metallo-dep_Hydrolases_sf"/>
</dbReference>
<dbReference type="Proteomes" id="UP001224122">
    <property type="component" value="Unassembled WGS sequence"/>
</dbReference>
<evidence type="ECO:0000313" key="2">
    <source>
        <dbReference type="Proteomes" id="UP001224122"/>
    </source>
</evidence>
<name>A0ABT9XUC8_9BACI</name>
<dbReference type="PANTHER" id="PTHR11647:SF1">
    <property type="entry name" value="COLLAPSIN RESPONSE MEDIATOR PROTEIN"/>
    <property type="match status" value="1"/>
</dbReference>